<protein>
    <submittedName>
        <fullName evidence="2">Uncharacterized protein</fullName>
    </submittedName>
</protein>
<evidence type="ECO:0000256" key="1">
    <source>
        <dbReference type="SAM" id="Phobius"/>
    </source>
</evidence>
<gene>
    <name evidence="2" type="ORF">LCGC14_2962650</name>
</gene>
<sequence length="51" mass="5786">MIEVSAMQMTIGLVVFVVSVVAQTGMMFYWGGNVSRALKEHERRLNKLEEV</sequence>
<accession>A0A0F9A326</accession>
<keyword evidence="1" id="KW-0812">Transmembrane</keyword>
<proteinExistence type="predicted"/>
<dbReference type="EMBL" id="LAZR01060010">
    <property type="protein sequence ID" value="KKK66581.1"/>
    <property type="molecule type" value="Genomic_DNA"/>
</dbReference>
<comment type="caution">
    <text evidence="2">The sequence shown here is derived from an EMBL/GenBank/DDBJ whole genome shotgun (WGS) entry which is preliminary data.</text>
</comment>
<keyword evidence="1" id="KW-1133">Transmembrane helix</keyword>
<reference evidence="2" key="1">
    <citation type="journal article" date="2015" name="Nature">
        <title>Complex archaea that bridge the gap between prokaryotes and eukaryotes.</title>
        <authorList>
            <person name="Spang A."/>
            <person name="Saw J.H."/>
            <person name="Jorgensen S.L."/>
            <person name="Zaremba-Niedzwiedzka K."/>
            <person name="Martijn J."/>
            <person name="Lind A.E."/>
            <person name="van Eijk R."/>
            <person name="Schleper C."/>
            <person name="Guy L."/>
            <person name="Ettema T.J."/>
        </authorList>
    </citation>
    <scope>NUCLEOTIDE SEQUENCE</scope>
</reference>
<feature type="transmembrane region" description="Helical" evidence="1">
    <location>
        <begin position="6"/>
        <end position="30"/>
    </location>
</feature>
<evidence type="ECO:0000313" key="2">
    <source>
        <dbReference type="EMBL" id="KKK66581.1"/>
    </source>
</evidence>
<dbReference type="AlphaFoldDB" id="A0A0F9A326"/>
<organism evidence="2">
    <name type="scientific">marine sediment metagenome</name>
    <dbReference type="NCBI Taxonomy" id="412755"/>
    <lineage>
        <taxon>unclassified sequences</taxon>
        <taxon>metagenomes</taxon>
        <taxon>ecological metagenomes</taxon>
    </lineage>
</organism>
<keyword evidence="1" id="KW-0472">Membrane</keyword>
<name>A0A0F9A326_9ZZZZ</name>